<dbReference type="RefSeq" id="WP_091509127.1">
    <property type="nucleotide sequence ID" value="NZ_FOLE01000002.1"/>
</dbReference>
<reference evidence="2 3" key="1">
    <citation type="submission" date="2016-10" db="EMBL/GenBank/DDBJ databases">
        <authorList>
            <person name="de Groot N.N."/>
        </authorList>
    </citation>
    <scope>NUCLEOTIDE SEQUENCE [LARGE SCALE GENOMIC DNA]</scope>
    <source>
        <strain evidence="2 3">DSM 6793</strain>
    </source>
</reference>
<evidence type="ECO:0000313" key="2">
    <source>
        <dbReference type="EMBL" id="SFC05396.1"/>
    </source>
</evidence>
<keyword evidence="3" id="KW-1185">Reference proteome</keyword>
<dbReference type="InterPro" id="IPR019861">
    <property type="entry name" value="PorP/SprF_Bacteroidetes"/>
</dbReference>
<keyword evidence="1" id="KW-0732">Signal</keyword>
<dbReference type="EMBL" id="FOLE01000002">
    <property type="protein sequence ID" value="SFC05396.1"/>
    <property type="molecule type" value="Genomic_DNA"/>
</dbReference>
<protein>
    <submittedName>
        <fullName evidence="2">Type IX secretion system membrane protein, PorP/SprF family</fullName>
    </submittedName>
</protein>
<sequence>MKLTITKRFFRIVSCAVAAALLWTQSPLQAQDLHFSQYNTVPLYTNPALAGHEQDLTFSGNYRTQWKSVNSAFTTLQLTAIYPLYWKGKRDGHYGGIGASVFSDVAGQYKNFKTTAFNVSAAYNLNLSEDKYHRLSYGLQVGFIQKAINFDNLRWGESYNAFMGYDPSIPVSEDQYQDTKIYPDVTAGAVWFYNPMRNYLLKGFSANSGISVAHINMPNQSPVDGVKDKLPILFKYHGGLEWSIYKNTVFSPNVLLMKQGVDQQINVGGYFGYMLWNRYKNLSNNKIRTSIHVGVWYRVEDSFIYSINIRNNHFNFGFSYDMNRSNLYRNAGTTGAYEVSLAIKKYDPKKRKRKRFSSPLY</sequence>
<evidence type="ECO:0000256" key="1">
    <source>
        <dbReference type="SAM" id="SignalP"/>
    </source>
</evidence>
<proteinExistence type="predicted"/>
<dbReference type="Proteomes" id="UP000199514">
    <property type="component" value="Unassembled WGS sequence"/>
</dbReference>
<dbReference type="AlphaFoldDB" id="A0A1I1G252"/>
<accession>A0A1I1G252</accession>
<gene>
    <name evidence="2" type="ORF">SAMN05421780_102410</name>
</gene>
<organism evidence="2 3">
    <name type="scientific">Flexibacter flexilis DSM 6793</name>
    <dbReference type="NCBI Taxonomy" id="927664"/>
    <lineage>
        <taxon>Bacteria</taxon>
        <taxon>Pseudomonadati</taxon>
        <taxon>Bacteroidota</taxon>
        <taxon>Cytophagia</taxon>
        <taxon>Cytophagales</taxon>
        <taxon>Flexibacteraceae</taxon>
        <taxon>Flexibacter</taxon>
    </lineage>
</organism>
<evidence type="ECO:0000313" key="3">
    <source>
        <dbReference type="Proteomes" id="UP000199514"/>
    </source>
</evidence>
<dbReference type="NCBIfam" id="TIGR03519">
    <property type="entry name" value="T9SS_PorP_fam"/>
    <property type="match status" value="1"/>
</dbReference>
<feature type="signal peptide" evidence="1">
    <location>
        <begin position="1"/>
        <end position="30"/>
    </location>
</feature>
<dbReference type="STRING" id="927664.SAMN05421780_102410"/>
<feature type="chain" id="PRO_5011698433" evidence="1">
    <location>
        <begin position="31"/>
        <end position="361"/>
    </location>
</feature>
<dbReference type="Pfam" id="PF11751">
    <property type="entry name" value="PorP_SprF"/>
    <property type="match status" value="1"/>
</dbReference>
<dbReference type="OrthoDB" id="1186563at2"/>
<name>A0A1I1G252_9BACT</name>